<evidence type="ECO:0000256" key="2">
    <source>
        <dbReference type="ARBA" id="ARBA00023008"/>
    </source>
</evidence>
<dbReference type="GO" id="GO:0046872">
    <property type="term" value="F:metal ion binding"/>
    <property type="evidence" value="ECO:0007669"/>
    <property type="project" value="UniProtKB-KW"/>
</dbReference>
<accession>A0A967C1V6</accession>
<dbReference type="PANTHER" id="PTHR12151">
    <property type="entry name" value="ELECTRON TRANSPORT PROTIN SCO1/SENC FAMILY MEMBER"/>
    <property type="match status" value="1"/>
</dbReference>
<gene>
    <name evidence="5" type="ORF">HBA54_05810</name>
</gene>
<dbReference type="Pfam" id="PF02630">
    <property type="entry name" value="SCO1-SenC"/>
    <property type="match status" value="1"/>
</dbReference>
<dbReference type="SUPFAM" id="SSF52833">
    <property type="entry name" value="Thioredoxin-like"/>
    <property type="match status" value="1"/>
</dbReference>
<protein>
    <submittedName>
        <fullName evidence="5">SCO family protein</fullName>
    </submittedName>
</protein>
<evidence type="ECO:0000313" key="5">
    <source>
        <dbReference type="EMBL" id="NIA68101.1"/>
    </source>
</evidence>
<dbReference type="RefSeq" id="WP_167222306.1">
    <property type="nucleotide sequence ID" value="NZ_JAAQPH010000003.1"/>
</dbReference>
<dbReference type="EMBL" id="JAAQPH010000003">
    <property type="protein sequence ID" value="NIA68101.1"/>
    <property type="molecule type" value="Genomic_DNA"/>
</dbReference>
<comment type="caution">
    <text evidence="5">The sequence shown here is derived from an EMBL/GenBank/DDBJ whole genome shotgun (WGS) entry which is preliminary data.</text>
</comment>
<dbReference type="FunFam" id="3.40.30.10:FF:000013">
    <property type="entry name" value="Blast:Protein SCO1 homolog, mitochondrial"/>
    <property type="match status" value="1"/>
</dbReference>
<evidence type="ECO:0000313" key="6">
    <source>
        <dbReference type="Proteomes" id="UP000761264"/>
    </source>
</evidence>
<dbReference type="Gene3D" id="3.40.30.10">
    <property type="entry name" value="Glutaredoxin"/>
    <property type="match status" value="1"/>
</dbReference>
<dbReference type="InterPro" id="IPR036249">
    <property type="entry name" value="Thioredoxin-like_sf"/>
</dbReference>
<feature type="disulfide bond" description="Redox-active" evidence="4">
    <location>
        <begin position="82"/>
        <end position="86"/>
    </location>
</feature>
<sequence length="217" mass="23142">MSKNLRILLISALGLLLLAVGFGTWLSLQPPKPTGIVSSETRSSGTALIGGPFSLTDHTGARRSEADLQGRYSLIFFGYTYCPDICPTSLSTITQGLDILAESSEAKAAAVTPIFVSVDPARDTIEALADYVSHFHPSMLGMTGSEAEVAQTAKAYRVFYKKVEQADASDYLMDHSSIIYLMAPDGSYLSHFTHATTAEEIAEGLAQQVDPAQTAGS</sequence>
<name>A0A967C1V6_9PROT</name>
<keyword evidence="2 3" id="KW-0186">Copper</keyword>
<keyword evidence="3" id="KW-0479">Metal-binding</keyword>
<dbReference type="CDD" id="cd02968">
    <property type="entry name" value="SCO"/>
    <property type="match status" value="1"/>
</dbReference>
<keyword evidence="6" id="KW-1185">Reference proteome</keyword>
<evidence type="ECO:0000256" key="1">
    <source>
        <dbReference type="ARBA" id="ARBA00010996"/>
    </source>
</evidence>
<proteinExistence type="inferred from homology"/>
<reference evidence="5" key="1">
    <citation type="submission" date="2020-03" db="EMBL/GenBank/DDBJ databases">
        <title>Genome of Pelagibius litoralis DSM 21314T.</title>
        <authorList>
            <person name="Wang G."/>
        </authorList>
    </citation>
    <scope>NUCLEOTIDE SEQUENCE</scope>
    <source>
        <strain evidence="5">DSM 21314</strain>
    </source>
</reference>
<feature type="binding site" evidence="3">
    <location>
        <position position="86"/>
    </location>
    <ligand>
        <name>Cu cation</name>
        <dbReference type="ChEBI" id="CHEBI:23378"/>
    </ligand>
</feature>
<dbReference type="InterPro" id="IPR003782">
    <property type="entry name" value="SCO1/SenC"/>
</dbReference>
<evidence type="ECO:0000256" key="4">
    <source>
        <dbReference type="PIRSR" id="PIRSR603782-2"/>
    </source>
</evidence>
<organism evidence="5 6">
    <name type="scientific">Pelagibius litoralis</name>
    <dbReference type="NCBI Taxonomy" id="374515"/>
    <lineage>
        <taxon>Bacteria</taxon>
        <taxon>Pseudomonadati</taxon>
        <taxon>Pseudomonadota</taxon>
        <taxon>Alphaproteobacteria</taxon>
        <taxon>Rhodospirillales</taxon>
        <taxon>Rhodovibrionaceae</taxon>
        <taxon>Pelagibius</taxon>
    </lineage>
</organism>
<comment type="similarity">
    <text evidence="1">Belongs to the SCO1/2 family.</text>
</comment>
<dbReference type="PANTHER" id="PTHR12151:SF25">
    <property type="entry name" value="LINALOOL DEHYDRATASE_ISOMERASE DOMAIN-CONTAINING PROTEIN"/>
    <property type="match status" value="1"/>
</dbReference>
<evidence type="ECO:0000256" key="3">
    <source>
        <dbReference type="PIRSR" id="PIRSR603782-1"/>
    </source>
</evidence>
<dbReference type="AlphaFoldDB" id="A0A967C1V6"/>
<dbReference type="Proteomes" id="UP000761264">
    <property type="component" value="Unassembled WGS sequence"/>
</dbReference>
<feature type="binding site" evidence="3">
    <location>
        <position position="82"/>
    </location>
    <ligand>
        <name>Cu cation</name>
        <dbReference type="ChEBI" id="CHEBI:23378"/>
    </ligand>
</feature>
<feature type="binding site" evidence="3">
    <location>
        <position position="175"/>
    </location>
    <ligand>
        <name>Cu cation</name>
        <dbReference type="ChEBI" id="CHEBI:23378"/>
    </ligand>
</feature>
<keyword evidence="4" id="KW-1015">Disulfide bond</keyword>